<name>A0ACD1HGK6_9EURO</name>
<accession>A0ACD1HGK6</accession>
<proteinExistence type="predicted"/>
<dbReference type="EMBL" id="KZ824943">
    <property type="protein sequence ID" value="RAH72534.1"/>
    <property type="molecule type" value="Genomic_DNA"/>
</dbReference>
<sequence length="915" mass="100539">MQRSRGVRTVCKDTGADLPAQHLLQCVGVLPPAGKSQISVLKNRVIGYYEAWMARKSCHRIDPTNLPLDALTHVNFAFASIDASSYQVVAMDSATPSSLFKDTTNIKSIKQDISVFTQSLFEEIAGDATKRQTFAKNVVQFMRQYGFDGVDLDWEYPGAGDRGGKPEDTENYALLLETLRQTFDSSGSTFGLTFTAPSSYWYLRWFDLPKMIKYVDWINVMTYDLHGVWDASNPISSIVQGHTNLTEIKTAVELFWRVDVPPGMLVLGFGFYGRSFTLADLSCTTPGCPFSGASDAGPCSDTGGMLAYYEIMSMLQGTSASPKRATISPTHDKKAAVNYFTFNDNQWVSYDDHITFRQKVNWANDVGLGGAMIWASDLDDDRYSAHSGLLGRSIISTATLQEINKAESNPKSVITDLAGFNGQKCFRHSGKCVNLNDDAAMANACGSGNTVVGWDDAGCGRKSCHCGKPICCPSNAAPKNCKWRGQKTGQGGARSDCSGQCEAGEMNINGIRSSWGGGFTNDGDTNKCGRGYKAFCCPDPDYRQVTRGCSYAACGKNCPSGKTALLTKFDDCWAKDKSTAARTRPSSLAATEWGVDLATMCDSSHSCEWGRSRAACCSVKKAPTRKAMCTIDLCDKDSEYCGASASDFWKRSFEEGEEHSLQKRKVGKKFAKATIDGLIIKYVIAGYPTIGELFSIKGAAQVLMRAFRTRHGYCAGSTLDVTDFKSKPSKEEYARLNTEHPLDKSLIGKWMEAAGNGVLPTSRRPLLKPIDLAFWQKVWNEANTELGKKPPVGRNQTLGKRPDTPSERIAEAFGSNHNPFPFLASEDAVNIAKGRIFEHKDPVQLPKISRLAKDAVKADTDAAVDELLSEFQTAFAALEYIRNSDFEIRYNDVIQQVYLQLGYIEETTRTHNLQN</sequence>
<reference evidence="1" key="1">
    <citation type="submission" date="2018-02" db="EMBL/GenBank/DDBJ databases">
        <title>The genomes of Aspergillus section Nigri reveals drivers in fungal speciation.</title>
        <authorList>
            <consortium name="DOE Joint Genome Institute"/>
            <person name="Vesth T.C."/>
            <person name="Nybo J."/>
            <person name="Theobald S."/>
            <person name="Brandl J."/>
            <person name="Frisvad J.C."/>
            <person name="Nielsen K.F."/>
            <person name="Lyhne E.K."/>
            <person name="Kogle M.E."/>
            <person name="Kuo A."/>
            <person name="Riley R."/>
            <person name="Clum A."/>
            <person name="Nolan M."/>
            <person name="Lipzen A."/>
            <person name="Salamov A."/>
            <person name="Henrissat B."/>
            <person name="Wiebenga A."/>
            <person name="De vries R.P."/>
            <person name="Grigoriev I.V."/>
            <person name="Mortensen U.H."/>
            <person name="Andersen M.R."/>
            <person name="Baker S.E."/>
        </authorList>
    </citation>
    <scope>NUCLEOTIDE SEQUENCE</scope>
    <source>
        <strain evidence="1">CBS 121060</strain>
    </source>
</reference>
<evidence type="ECO:0000313" key="1">
    <source>
        <dbReference type="EMBL" id="RAH72534.1"/>
    </source>
</evidence>
<protein>
    <submittedName>
        <fullName evidence="1">Uncharacterized protein</fullName>
    </submittedName>
</protein>
<dbReference type="Proteomes" id="UP000249661">
    <property type="component" value="Unassembled WGS sequence"/>
</dbReference>
<gene>
    <name evidence="1" type="ORF">BO66DRAFT_436203</name>
</gene>
<evidence type="ECO:0000313" key="2">
    <source>
        <dbReference type="Proteomes" id="UP000249661"/>
    </source>
</evidence>
<organism evidence="1 2">
    <name type="scientific">Aspergillus aculeatinus CBS 121060</name>
    <dbReference type="NCBI Taxonomy" id="1448322"/>
    <lineage>
        <taxon>Eukaryota</taxon>
        <taxon>Fungi</taxon>
        <taxon>Dikarya</taxon>
        <taxon>Ascomycota</taxon>
        <taxon>Pezizomycotina</taxon>
        <taxon>Eurotiomycetes</taxon>
        <taxon>Eurotiomycetidae</taxon>
        <taxon>Eurotiales</taxon>
        <taxon>Aspergillaceae</taxon>
        <taxon>Aspergillus</taxon>
        <taxon>Aspergillus subgen. Circumdati</taxon>
    </lineage>
</organism>
<keyword evidence="2" id="KW-1185">Reference proteome</keyword>